<dbReference type="SUPFAM" id="SSF81383">
    <property type="entry name" value="F-box domain"/>
    <property type="match status" value="1"/>
</dbReference>
<dbReference type="SMART" id="SM00256">
    <property type="entry name" value="FBOX"/>
    <property type="match status" value="1"/>
</dbReference>
<dbReference type="OrthoDB" id="894159at2759"/>
<dbReference type="PANTHER" id="PTHR31672:SF13">
    <property type="entry name" value="F-BOX PROTEIN CPR30-LIKE"/>
    <property type="match status" value="1"/>
</dbReference>
<reference evidence="2 3" key="1">
    <citation type="submission" date="2019-06" db="EMBL/GenBank/DDBJ databases">
        <title>A chromosomal-level reference genome of Carpinus fangiana (Coryloideae, Betulaceae).</title>
        <authorList>
            <person name="Yang X."/>
            <person name="Wang Z."/>
            <person name="Zhang L."/>
            <person name="Hao G."/>
            <person name="Liu J."/>
            <person name="Yang Y."/>
        </authorList>
    </citation>
    <scope>NUCLEOTIDE SEQUENCE [LARGE SCALE GENOMIC DNA]</scope>
    <source>
        <strain evidence="2">Cfa_2016G</strain>
        <tissue evidence="2">Leaf</tissue>
    </source>
</reference>
<dbReference type="InterPro" id="IPR013187">
    <property type="entry name" value="F-box-assoc_dom_typ3"/>
</dbReference>
<dbReference type="InterPro" id="IPR001810">
    <property type="entry name" value="F-box_dom"/>
</dbReference>
<dbReference type="Pfam" id="PF00646">
    <property type="entry name" value="F-box"/>
    <property type="match status" value="1"/>
</dbReference>
<dbReference type="AlphaFoldDB" id="A0A5N6QRR5"/>
<dbReference type="EMBL" id="CM017322">
    <property type="protein sequence ID" value="KAE8009851.1"/>
    <property type="molecule type" value="Genomic_DNA"/>
</dbReference>
<evidence type="ECO:0000313" key="3">
    <source>
        <dbReference type="Proteomes" id="UP000327013"/>
    </source>
</evidence>
<dbReference type="InterPro" id="IPR050796">
    <property type="entry name" value="SCF_F-box_component"/>
</dbReference>
<dbReference type="CDD" id="cd22157">
    <property type="entry name" value="F-box_AtFBW1-like"/>
    <property type="match status" value="1"/>
</dbReference>
<keyword evidence="3" id="KW-1185">Reference proteome</keyword>
<organism evidence="2 3">
    <name type="scientific">Carpinus fangiana</name>
    <dbReference type="NCBI Taxonomy" id="176857"/>
    <lineage>
        <taxon>Eukaryota</taxon>
        <taxon>Viridiplantae</taxon>
        <taxon>Streptophyta</taxon>
        <taxon>Embryophyta</taxon>
        <taxon>Tracheophyta</taxon>
        <taxon>Spermatophyta</taxon>
        <taxon>Magnoliopsida</taxon>
        <taxon>eudicotyledons</taxon>
        <taxon>Gunneridae</taxon>
        <taxon>Pentapetalae</taxon>
        <taxon>rosids</taxon>
        <taxon>fabids</taxon>
        <taxon>Fagales</taxon>
        <taxon>Betulaceae</taxon>
        <taxon>Carpinus</taxon>
    </lineage>
</organism>
<dbReference type="NCBIfam" id="TIGR01640">
    <property type="entry name" value="F_box_assoc_1"/>
    <property type="match status" value="1"/>
</dbReference>
<accession>A0A5N6QRR5</accession>
<dbReference type="SUPFAM" id="SSF63829">
    <property type="entry name" value="Calcium-dependent phosphotriesterase"/>
    <property type="match status" value="1"/>
</dbReference>
<feature type="domain" description="F-box" evidence="1">
    <location>
        <begin position="38"/>
        <end position="83"/>
    </location>
</feature>
<dbReference type="Pfam" id="PF08268">
    <property type="entry name" value="FBA_3"/>
    <property type="match status" value="1"/>
</dbReference>
<protein>
    <recommendedName>
        <fullName evidence="1">F-box domain-containing protein</fullName>
    </recommendedName>
</protein>
<dbReference type="Gene3D" id="1.20.1280.50">
    <property type="match status" value="1"/>
</dbReference>
<dbReference type="PROSITE" id="PS50181">
    <property type="entry name" value="FBOX"/>
    <property type="match status" value="1"/>
</dbReference>
<evidence type="ECO:0000259" key="1">
    <source>
        <dbReference type="PROSITE" id="PS50181"/>
    </source>
</evidence>
<dbReference type="InterPro" id="IPR036047">
    <property type="entry name" value="F-box-like_dom_sf"/>
</dbReference>
<dbReference type="PANTHER" id="PTHR31672">
    <property type="entry name" value="BNACNNG10540D PROTEIN"/>
    <property type="match status" value="1"/>
</dbReference>
<name>A0A5N6QRR5_9ROSI</name>
<dbReference type="Proteomes" id="UP000327013">
    <property type="component" value="Chromosome 2"/>
</dbReference>
<sequence length="403" mass="45385">MEIQEIIIKANKLILEDEQNQNQGTAAAATTITGTGDRCNFTKLPWHVVVEIMLKVPIEGLMRCRYVCKAWHELLLDPSFAKLYHGGSSSPTVVVLLQSSLFPHGNSGALYLIDPQEQEPSTIIAKFDHFPYLESTLVNSCNGLICSCDVRMGNPIYISNPVRGEFLTLPKGKTNPDRQFVSGFGFSAKSNQYKVIKYSEFVEIYTLGSGAWRRSKRVPPARHQSLFGIFFNGALHWLVKLPNQSVLIRCFDLDDEKFRTIPLPLSTFYEANFIKTHVGVLGDCLCLSSIVASISSDWEIQIWVMKEYGVRESWIKELTIKYPTPWEHWWNLRSIKVVTCLKNGEVVFDCEGSPAVYNVEQERFGLLKPNGISLTHVNGIAHAPSFVSLKDIAMGDGLKLFNF</sequence>
<proteinExistence type="predicted"/>
<gene>
    <name evidence="2" type="ORF">FH972_006260</name>
</gene>
<dbReference type="InterPro" id="IPR017451">
    <property type="entry name" value="F-box-assoc_interact_dom"/>
</dbReference>
<evidence type="ECO:0000313" key="2">
    <source>
        <dbReference type="EMBL" id="KAE8009851.1"/>
    </source>
</evidence>